<name>A0A0V0HHZ4_SOLCH</name>
<proteinExistence type="predicted"/>
<accession>A0A0V0HHZ4</accession>
<dbReference type="EMBL" id="GEDG01019296">
    <property type="protein sequence ID" value="JAP20065.1"/>
    <property type="molecule type" value="Transcribed_RNA"/>
</dbReference>
<evidence type="ECO:0000313" key="1">
    <source>
        <dbReference type="EMBL" id="JAP20065.1"/>
    </source>
</evidence>
<reference evidence="1" key="1">
    <citation type="submission" date="2015-12" db="EMBL/GenBank/DDBJ databases">
        <title>Gene expression during late stages of embryo sac development: a critical building block for successful pollen-pistil interactions.</title>
        <authorList>
            <person name="Liu Y."/>
            <person name="Joly V."/>
            <person name="Sabar M."/>
            <person name="Matton D.P."/>
        </authorList>
    </citation>
    <scope>NUCLEOTIDE SEQUENCE</scope>
</reference>
<sequence length="78" mass="9058">MQCFKTIFEMSQSRKSMNWVEGVFVWNICFLGPDDGEDYLMFICLMILCEPSLCLSESFFLIIWTTISVSALSLPPFR</sequence>
<protein>
    <submittedName>
        <fullName evidence="1">Putative ovule protein</fullName>
    </submittedName>
</protein>
<organism evidence="1">
    <name type="scientific">Solanum chacoense</name>
    <name type="common">Chaco potato</name>
    <dbReference type="NCBI Taxonomy" id="4108"/>
    <lineage>
        <taxon>Eukaryota</taxon>
        <taxon>Viridiplantae</taxon>
        <taxon>Streptophyta</taxon>
        <taxon>Embryophyta</taxon>
        <taxon>Tracheophyta</taxon>
        <taxon>Spermatophyta</taxon>
        <taxon>Magnoliopsida</taxon>
        <taxon>eudicotyledons</taxon>
        <taxon>Gunneridae</taxon>
        <taxon>Pentapetalae</taxon>
        <taxon>asterids</taxon>
        <taxon>lamiids</taxon>
        <taxon>Solanales</taxon>
        <taxon>Solanaceae</taxon>
        <taxon>Solanoideae</taxon>
        <taxon>Solaneae</taxon>
        <taxon>Solanum</taxon>
    </lineage>
</organism>
<dbReference type="AlphaFoldDB" id="A0A0V0HHZ4"/>